<dbReference type="Proteomes" id="UP000053766">
    <property type="component" value="Unassembled WGS sequence"/>
</dbReference>
<keyword evidence="3" id="KW-1185">Reference proteome</keyword>
<protein>
    <submittedName>
        <fullName evidence="2">Uncharacterized protein</fullName>
    </submittedName>
</protein>
<reference evidence="2 3" key="1">
    <citation type="submission" date="2013-11" db="EMBL/GenBank/DDBJ databases">
        <title>Draft genome of the bovine lungworm Dictyocaulus viviparus.</title>
        <authorList>
            <person name="Mitreva M."/>
        </authorList>
    </citation>
    <scope>NUCLEOTIDE SEQUENCE [LARGE SCALE GENOMIC DNA]</scope>
    <source>
        <strain evidence="2 3">HannoverDv2000</strain>
    </source>
</reference>
<organism evidence="2 3">
    <name type="scientific">Dictyocaulus viviparus</name>
    <name type="common">Bovine lungworm</name>
    <dbReference type="NCBI Taxonomy" id="29172"/>
    <lineage>
        <taxon>Eukaryota</taxon>
        <taxon>Metazoa</taxon>
        <taxon>Ecdysozoa</taxon>
        <taxon>Nematoda</taxon>
        <taxon>Chromadorea</taxon>
        <taxon>Rhabditida</taxon>
        <taxon>Rhabditina</taxon>
        <taxon>Rhabditomorpha</taxon>
        <taxon>Strongyloidea</taxon>
        <taxon>Metastrongylidae</taxon>
        <taxon>Dictyocaulus</taxon>
    </lineage>
</organism>
<evidence type="ECO:0000313" key="3">
    <source>
        <dbReference type="Proteomes" id="UP000053766"/>
    </source>
</evidence>
<sequence>MEEVMDMDTIDADLIRSSITGPAATTIFTTAVFNWKHGVMLVIFGIGIFLCIIACIAAFIWNYSRNK</sequence>
<dbReference type="AlphaFoldDB" id="A0A0D8Y6Y1"/>
<reference evidence="3" key="2">
    <citation type="journal article" date="2016" name="Sci. Rep.">
        <title>Dictyocaulus viviparus genome, variome and transcriptome elucidate lungworm biology and support future intervention.</title>
        <authorList>
            <person name="McNulty S.N."/>
            <person name="Strube C."/>
            <person name="Rosa B.A."/>
            <person name="Martin J.C."/>
            <person name="Tyagi R."/>
            <person name="Choi Y.J."/>
            <person name="Wang Q."/>
            <person name="Hallsworth Pepin K."/>
            <person name="Zhang X."/>
            <person name="Ozersky P."/>
            <person name="Wilson R.K."/>
            <person name="Sternberg P.W."/>
            <person name="Gasser R.B."/>
            <person name="Mitreva M."/>
        </authorList>
    </citation>
    <scope>NUCLEOTIDE SEQUENCE [LARGE SCALE GENOMIC DNA]</scope>
    <source>
        <strain evidence="3">HannoverDv2000</strain>
    </source>
</reference>
<proteinExistence type="predicted"/>
<evidence type="ECO:0000313" key="2">
    <source>
        <dbReference type="EMBL" id="KJH52490.1"/>
    </source>
</evidence>
<keyword evidence="1" id="KW-0472">Membrane</keyword>
<feature type="transmembrane region" description="Helical" evidence="1">
    <location>
        <begin position="39"/>
        <end position="61"/>
    </location>
</feature>
<accession>A0A0D8Y6Y1</accession>
<keyword evidence="1" id="KW-1133">Transmembrane helix</keyword>
<evidence type="ECO:0000256" key="1">
    <source>
        <dbReference type="SAM" id="Phobius"/>
    </source>
</evidence>
<keyword evidence="1" id="KW-0812">Transmembrane</keyword>
<name>A0A0D8Y6Y1_DICVI</name>
<dbReference type="EMBL" id="KN716164">
    <property type="protein sequence ID" value="KJH52490.1"/>
    <property type="molecule type" value="Genomic_DNA"/>
</dbReference>
<gene>
    <name evidence="2" type="ORF">DICVIV_01336</name>
</gene>